<comment type="cofactor">
    <cofactor evidence="1">
        <name>Mo-molybdopterin</name>
        <dbReference type="ChEBI" id="CHEBI:71302"/>
    </cofactor>
</comment>
<evidence type="ECO:0000313" key="14">
    <source>
        <dbReference type="Proteomes" id="UP000664859"/>
    </source>
</evidence>
<evidence type="ECO:0000256" key="11">
    <source>
        <dbReference type="ARBA" id="ARBA00023128"/>
    </source>
</evidence>
<dbReference type="PROSITE" id="PS00191">
    <property type="entry name" value="CYTOCHROME_B5_1"/>
    <property type="match status" value="1"/>
</dbReference>
<comment type="caution">
    <text evidence="13">The sequence shown here is derived from an EMBL/GenBank/DDBJ whole genome shotgun (WGS) entry which is preliminary data.</text>
</comment>
<evidence type="ECO:0000256" key="9">
    <source>
        <dbReference type="ARBA" id="ARBA00023002"/>
    </source>
</evidence>
<proteinExistence type="predicted"/>
<dbReference type="SUPFAM" id="SSF56524">
    <property type="entry name" value="Oxidoreductase molybdopterin-binding domain"/>
    <property type="match status" value="1"/>
</dbReference>
<dbReference type="InterPro" id="IPR036374">
    <property type="entry name" value="OxRdtase_Mopterin-bd_sf"/>
</dbReference>
<dbReference type="Pfam" id="PF03404">
    <property type="entry name" value="Mo-co_dimer"/>
    <property type="match status" value="1"/>
</dbReference>
<dbReference type="PANTHER" id="PTHR19372">
    <property type="entry name" value="SULFITE REDUCTASE"/>
    <property type="match status" value="1"/>
</dbReference>
<dbReference type="SMART" id="SM01117">
    <property type="entry name" value="Cyt-b5"/>
    <property type="match status" value="1"/>
</dbReference>
<dbReference type="GO" id="GO:0006790">
    <property type="term" value="P:sulfur compound metabolic process"/>
    <property type="evidence" value="ECO:0007669"/>
    <property type="project" value="TreeGrafter"/>
</dbReference>
<dbReference type="PROSITE" id="PS50255">
    <property type="entry name" value="CYTOCHROME_B5_2"/>
    <property type="match status" value="1"/>
</dbReference>
<keyword evidence="10" id="KW-0408">Iron</keyword>
<dbReference type="OrthoDB" id="10051395at2759"/>
<dbReference type="InterPro" id="IPR005066">
    <property type="entry name" value="MoCF_OxRdtse_dimer"/>
</dbReference>
<name>A0A835ZG56_9STRA</name>
<keyword evidence="6" id="KW-0500">Molybdenum</keyword>
<evidence type="ECO:0000256" key="1">
    <source>
        <dbReference type="ARBA" id="ARBA00001924"/>
    </source>
</evidence>
<evidence type="ECO:0000256" key="5">
    <source>
        <dbReference type="ARBA" id="ARBA00012505"/>
    </source>
</evidence>
<keyword evidence="8" id="KW-0479">Metal-binding</keyword>
<comment type="cofactor">
    <cofactor evidence="2">
        <name>heme b</name>
        <dbReference type="ChEBI" id="CHEBI:60344"/>
    </cofactor>
</comment>
<feature type="domain" description="Cytochrome b5 heme-binding" evidence="12">
    <location>
        <begin position="82"/>
        <end position="161"/>
    </location>
</feature>
<protein>
    <recommendedName>
        <fullName evidence="5">sulfite oxidase</fullName>
        <ecNumber evidence="5">1.8.3.1</ecNumber>
    </recommendedName>
</protein>
<dbReference type="EC" id="1.8.3.1" evidence="5"/>
<dbReference type="FunFam" id="3.90.420.10:FF:000002">
    <property type="entry name" value="sulfite oxidase, mitochondrial"/>
    <property type="match status" value="1"/>
</dbReference>
<dbReference type="Proteomes" id="UP000664859">
    <property type="component" value="Unassembled WGS sequence"/>
</dbReference>
<dbReference type="Pfam" id="PF00173">
    <property type="entry name" value="Cyt-b5"/>
    <property type="match status" value="1"/>
</dbReference>
<comment type="subcellular location">
    <subcellularLocation>
        <location evidence="3">Mitochondrion intermembrane space</location>
    </subcellularLocation>
</comment>
<dbReference type="GO" id="GO:0043546">
    <property type="term" value="F:molybdopterin cofactor binding"/>
    <property type="evidence" value="ECO:0007669"/>
    <property type="project" value="TreeGrafter"/>
</dbReference>
<evidence type="ECO:0000256" key="8">
    <source>
        <dbReference type="ARBA" id="ARBA00022723"/>
    </source>
</evidence>
<dbReference type="GO" id="GO:0008482">
    <property type="term" value="F:sulfite oxidase activity"/>
    <property type="evidence" value="ECO:0007669"/>
    <property type="project" value="UniProtKB-EC"/>
</dbReference>
<organism evidence="13 14">
    <name type="scientific">Tribonema minus</name>
    <dbReference type="NCBI Taxonomy" id="303371"/>
    <lineage>
        <taxon>Eukaryota</taxon>
        <taxon>Sar</taxon>
        <taxon>Stramenopiles</taxon>
        <taxon>Ochrophyta</taxon>
        <taxon>PX clade</taxon>
        <taxon>Xanthophyceae</taxon>
        <taxon>Tribonematales</taxon>
        <taxon>Tribonemataceae</taxon>
        <taxon>Tribonema</taxon>
    </lineage>
</organism>
<reference evidence="13" key="1">
    <citation type="submission" date="2021-02" db="EMBL/GenBank/DDBJ databases">
        <title>First Annotated Genome of the Yellow-green Alga Tribonema minus.</title>
        <authorList>
            <person name="Mahan K.M."/>
        </authorList>
    </citation>
    <scope>NUCLEOTIDE SEQUENCE</scope>
    <source>
        <strain evidence="13">UTEX B ZZ1240</strain>
    </source>
</reference>
<dbReference type="PRINTS" id="PR00407">
    <property type="entry name" value="EUMOPTERIN"/>
</dbReference>
<evidence type="ECO:0000259" key="12">
    <source>
        <dbReference type="PROSITE" id="PS50255"/>
    </source>
</evidence>
<dbReference type="InterPro" id="IPR001199">
    <property type="entry name" value="Cyt_B5-like_heme/steroid-bd"/>
</dbReference>
<dbReference type="AlphaFoldDB" id="A0A835ZG56"/>
<evidence type="ECO:0000256" key="2">
    <source>
        <dbReference type="ARBA" id="ARBA00001970"/>
    </source>
</evidence>
<dbReference type="CDD" id="cd02111">
    <property type="entry name" value="eukary_SO_Moco"/>
    <property type="match status" value="1"/>
</dbReference>
<dbReference type="FunFam" id="3.10.120.10:FF:000007">
    <property type="entry name" value="Sulfite oxidase, mitochondrial"/>
    <property type="match status" value="1"/>
</dbReference>
<dbReference type="InterPro" id="IPR000572">
    <property type="entry name" value="OxRdtase_Mopterin-bd_dom"/>
</dbReference>
<keyword evidence="14" id="KW-1185">Reference proteome</keyword>
<dbReference type="EMBL" id="JAFCMP010000005">
    <property type="protein sequence ID" value="KAG5192448.1"/>
    <property type="molecule type" value="Genomic_DNA"/>
</dbReference>
<evidence type="ECO:0000256" key="7">
    <source>
        <dbReference type="ARBA" id="ARBA00022617"/>
    </source>
</evidence>
<sequence length="558" mass="60313">MLSSCCRSALRLSASSQLAVQTLRASSCRHLDTAAGARGSYSSKGSRRAAAAAGLVIAAAAAAGAAGQASICEAPQKQDSDLPTIRRADVQQHKTKETGIWVIRGDGVYDITEFIASHPGGASKIMMAAGGNLEPFWRLYAQHEKQEAHDILAGLRIGTLPAEDVVVHKVSAADDPFGKDPERHPALIVNSAKPYNAEPPPDLLIDAGFTTPNEIHYKRNHLPVPEIDPETYRLQVEVEGKQCVRLSLEDLKMKFPHYRVAATIQCAGNRREEMMAVKPVRGLSWGLGAISTTEWTGVRLRDVLAYAGFDLNEDGPLQHVQFEGLDRDMTQAYGGSIPVHKAVDPHGDVLLAFEMNGEPLPRDHGFPVRVVVPGVVGARSVKWLGKIIASTGESQNHWQQKDYKGFSPSVDWDTVDFSTAPAIQELPVVSAICAPTAHALVSAHEDTIPVRGYAWSGGGRGIVRVDVTADGGATWHTAQLAPPEGQPLHRAWAWTLWEAEVPVPEGARGKEGAKLEIACKATDASYNTQPELAAPIWNLRGVLTNHWHRVPLVVSDEE</sequence>
<dbReference type="PRINTS" id="PR00363">
    <property type="entry name" value="CYTOCHROMEB5"/>
</dbReference>
<evidence type="ECO:0000256" key="4">
    <source>
        <dbReference type="ARBA" id="ARBA00004971"/>
    </source>
</evidence>
<keyword evidence="7" id="KW-0349">Heme</keyword>
<evidence type="ECO:0000256" key="10">
    <source>
        <dbReference type="ARBA" id="ARBA00023004"/>
    </source>
</evidence>
<dbReference type="Gene3D" id="2.60.40.650">
    <property type="match status" value="1"/>
</dbReference>
<dbReference type="InterPro" id="IPR036400">
    <property type="entry name" value="Cyt_B5-like_heme/steroid_sf"/>
</dbReference>
<dbReference type="Gene3D" id="3.10.120.10">
    <property type="entry name" value="Cytochrome b5-like heme/steroid binding domain"/>
    <property type="match status" value="1"/>
</dbReference>
<dbReference type="InterPro" id="IPR018506">
    <property type="entry name" value="Cyt_B5_heme-BS"/>
</dbReference>
<accession>A0A835ZG56</accession>
<dbReference type="GO" id="GO:0030151">
    <property type="term" value="F:molybdenum ion binding"/>
    <property type="evidence" value="ECO:0007669"/>
    <property type="project" value="InterPro"/>
</dbReference>
<dbReference type="GO" id="GO:0005758">
    <property type="term" value="C:mitochondrial intermembrane space"/>
    <property type="evidence" value="ECO:0007669"/>
    <property type="project" value="UniProtKB-SubCell"/>
</dbReference>
<comment type="pathway">
    <text evidence="4">Energy metabolism; sulfur metabolism.</text>
</comment>
<dbReference type="InterPro" id="IPR008335">
    <property type="entry name" value="Mopterin_OxRdtase_euk"/>
</dbReference>
<keyword evidence="11" id="KW-0496">Mitochondrion</keyword>
<gene>
    <name evidence="13" type="ORF">JKP88DRAFT_271148</name>
</gene>
<dbReference type="SUPFAM" id="SSF81296">
    <property type="entry name" value="E set domains"/>
    <property type="match status" value="1"/>
</dbReference>
<dbReference type="GO" id="GO:0020037">
    <property type="term" value="F:heme binding"/>
    <property type="evidence" value="ECO:0007669"/>
    <property type="project" value="InterPro"/>
</dbReference>
<evidence type="ECO:0000313" key="13">
    <source>
        <dbReference type="EMBL" id="KAG5192448.1"/>
    </source>
</evidence>
<dbReference type="Pfam" id="PF00174">
    <property type="entry name" value="Oxidored_molyb"/>
    <property type="match status" value="1"/>
</dbReference>
<evidence type="ECO:0000256" key="3">
    <source>
        <dbReference type="ARBA" id="ARBA00004569"/>
    </source>
</evidence>
<dbReference type="Gene3D" id="3.90.420.10">
    <property type="entry name" value="Oxidoreductase, molybdopterin-binding domain"/>
    <property type="match status" value="1"/>
</dbReference>
<dbReference type="InterPro" id="IPR014756">
    <property type="entry name" value="Ig_E-set"/>
</dbReference>
<evidence type="ECO:0000256" key="6">
    <source>
        <dbReference type="ARBA" id="ARBA00022505"/>
    </source>
</evidence>
<keyword evidence="9" id="KW-0560">Oxidoreductase</keyword>
<dbReference type="SUPFAM" id="SSF55856">
    <property type="entry name" value="Cytochrome b5-like heme/steroid binding domain"/>
    <property type="match status" value="1"/>
</dbReference>
<dbReference type="PANTHER" id="PTHR19372:SF7">
    <property type="entry name" value="SULFITE OXIDASE, MITOCHONDRIAL"/>
    <property type="match status" value="1"/>
</dbReference>